<comment type="caution">
    <text evidence="2">The sequence shown here is derived from an EMBL/GenBank/DDBJ whole genome shotgun (WGS) entry which is preliminary data.</text>
</comment>
<evidence type="ECO:0008006" key="4">
    <source>
        <dbReference type="Google" id="ProtNLM"/>
    </source>
</evidence>
<feature type="compositionally biased region" description="Basic and acidic residues" evidence="1">
    <location>
        <begin position="260"/>
        <end position="276"/>
    </location>
</feature>
<evidence type="ECO:0000313" key="3">
    <source>
        <dbReference type="Proteomes" id="UP001634007"/>
    </source>
</evidence>
<feature type="compositionally biased region" description="Basic and acidic residues" evidence="1">
    <location>
        <begin position="88"/>
        <end position="101"/>
    </location>
</feature>
<accession>A0ABD3LNZ5</accession>
<dbReference type="Proteomes" id="UP001634007">
    <property type="component" value="Unassembled WGS sequence"/>
</dbReference>
<feature type="region of interest" description="Disordered" evidence="1">
    <location>
        <begin position="130"/>
        <end position="159"/>
    </location>
</feature>
<name>A0ABD3LNZ5_EUCGL</name>
<feature type="compositionally biased region" description="Basic and acidic residues" evidence="1">
    <location>
        <begin position="231"/>
        <end position="240"/>
    </location>
</feature>
<sequence length="297" mass="32990">MCWSDGPGGEDVATAAVAAAAFAANKIENSATPDRSPTGAGPESTLTKAKSKRHDVLTQLETGEESIKSLDRKIPITGPAQPVQKRPSFAEKLLESTEDAKGGAPTPPKPSPFIKKASLSADKQFKKVTAMTAEISSTEPLPTTKPAAPPPPNGSEINAEDWMRRELFWIKESYDNLISVIATWESRKKLKAKRKLDETQRELERKQAKASRELERKKAKASQTHRSIQSELKKQEKEASKTYQTQMERIELITAAARAQAKERQRSEELKSRDKSNTPTTTWKLLITCLCVRNRRP</sequence>
<protein>
    <recommendedName>
        <fullName evidence="4">Remorin C-terminal domain-containing protein</fullName>
    </recommendedName>
</protein>
<proteinExistence type="predicted"/>
<evidence type="ECO:0000256" key="1">
    <source>
        <dbReference type="SAM" id="MobiDB-lite"/>
    </source>
</evidence>
<feature type="region of interest" description="Disordered" evidence="1">
    <location>
        <begin position="189"/>
        <end position="243"/>
    </location>
</feature>
<feature type="compositionally biased region" description="Polar residues" evidence="1">
    <location>
        <begin position="221"/>
        <end position="230"/>
    </location>
</feature>
<keyword evidence="3" id="KW-1185">Reference proteome</keyword>
<feature type="region of interest" description="Disordered" evidence="1">
    <location>
        <begin position="26"/>
        <end position="115"/>
    </location>
</feature>
<feature type="region of interest" description="Disordered" evidence="1">
    <location>
        <begin position="256"/>
        <end position="278"/>
    </location>
</feature>
<feature type="compositionally biased region" description="Basic and acidic residues" evidence="1">
    <location>
        <begin position="195"/>
        <end position="216"/>
    </location>
</feature>
<feature type="compositionally biased region" description="Basic and acidic residues" evidence="1">
    <location>
        <begin position="65"/>
        <end position="74"/>
    </location>
</feature>
<reference evidence="2 3" key="1">
    <citation type="submission" date="2024-11" db="EMBL/GenBank/DDBJ databases">
        <title>Chromosome-level genome assembly of Eucalyptus globulus Labill. provides insights into its genome evolution.</title>
        <authorList>
            <person name="Li X."/>
        </authorList>
    </citation>
    <scope>NUCLEOTIDE SEQUENCE [LARGE SCALE GENOMIC DNA]</scope>
    <source>
        <strain evidence="2">CL2024</strain>
        <tissue evidence="2">Fresh tender leaves</tissue>
    </source>
</reference>
<dbReference type="AlphaFoldDB" id="A0ABD3LNZ5"/>
<evidence type="ECO:0000313" key="2">
    <source>
        <dbReference type="EMBL" id="KAL3751551.1"/>
    </source>
</evidence>
<organism evidence="2 3">
    <name type="scientific">Eucalyptus globulus</name>
    <name type="common">Tasmanian blue gum</name>
    <dbReference type="NCBI Taxonomy" id="34317"/>
    <lineage>
        <taxon>Eukaryota</taxon>
        <taxon>Viridiplantae</taxon>
        <taxon>Streptophyta</taxon>
        <taxon>Embryophyta</taxon>
        <taxon>Tracheophyta</taxon>
        <taxon>Spermatophyta</taxon>
        <taxon>Magnoliopsida</taxon>
        <taxon>eudicotyledons</taxon>
        <taxon>Gunneridae</taxon>
        <taxon>Pentapetalae</taxon>
        <taxon>rosids</taxon>
        <taxon>malvids</taxon>
        <taxon>Myrtales</taxon>
        <taxon>Myrtaceae</taxon>
        <taxon>Myrtoideae</taxon>
        <taxon>Eucalypteae</taxon>
        <taxon>Eucalyptus</taxon>
    </lineage>
</organism>
<dbReference type="EMBL" id="JBJKBG010000002">
    <property type="protein sequence ID" value="KAL3751551.1"/>
    <property type="molecule type" value="Genomic_DNA"/>
</dbReference>
<gene>
    <name evidence="2" type="ORF">ACJRO7_012393</name>
</gene>